<sequence length="161" mass="18735">MKVHVSTFLNASPTTVWSTVKRKELLHYVIAPMGKFSPRDGITRGPWIPGTAYDGRSFMFSIIPVGTRTILIESVDDRSMTIQSREHGEIGLKKWDHLIAVKPEGDGSRYSDTIEIDAGVFTLLYWCYAEMFYRHRQRKWRKLVKNNFRDLLTADRRPTRE</sequence>
<protein>
    <recommendedName>
        <fullName evidence="3">SRPBCC family protein</fullName>
    </recommendedName>
</protein>
<evidence type="ECO:0000313" key="1">
    <source>
        <dbReference type="EMBL" id="UTT63234.1"/>
    </source>
</evidence>
<reference evidence="1" key="1">
    <citation type="submission" date="2022-07" db="EMBL/GenBank/DDBJ databases">
        <title>Taxonomic analysis of Microcella humidisoli nov. sp., isolated from riverside soil.</title>
        <authorList>
            <person name="Molina K.M."/>
            <person name="Kim S.B."/>
        </authorList>
    </citation>
    <scope>NUCLEOTIDE SEQUENCE</scope>
    <source>
        <strain evidence="1">MMS21-STM10</strain>
    </source>
</reference>
<dbReference type="EMBL" id="CP101497">
    <property type="protein sequence ID" value="UTT63234.1"/>
    <property type="molecule type" value="Genomic_DNA"/>
</dbReference>
<organism evidence="1 2">
    <name type="scientific">Microcella humidisoli</name>
    <dbReference type="NCBI Taxonomy" id="2963406"/>
    <lineage>
        <taxon>Bacteria</taxon>
        <taxon>Bacillati</taxon>
        <taxon>Actinomycetota</taxon>
        <taxon>Actinomycetes</taxon>
        <taxon>Micrococcales</taxon>
        <taxon>Microbacteriaceae</taxon>
        <taxon>Microcella</taxon>
    </lineage>
</organism>
<gene>
    <name evidence="1" type="ORF">NNL39_03775</name>
</gene>
<proteinExistence type="predicted"/>
<keyword evidence="2" id="KW-1185">Reference proteome</keyword>
<dbReference type="Proteomes" id="UP001060039">
    <property type="component" value="Chromosome"/>
</dbReference>
<name>A0ABY5FY46_9MICO</name>
<accession>A0ABY5FY46</accession>
<evidence type="ECO:0008006" key="3">
    <source>
        <dbReference type="Google" id="ProtNLM"/>
    </source>
</evidence>
<dbReference type="RefSeq" id="WP_255160366.1">
    <property type="nucleotide sequence ID" value="NZ_CP101497.1"/>
</dbReference>
<dbReference type="SUPFAM" id="SSF55961">
    <property type="entry name" value="Bet v1-like"/>
    <property type="match status" value="1"/>
</dbReference>
<evidence type="ECO:0000313" key="2">
    <source>
        <dbReference type="Proteomes" id="UP001060039"/>
    </source>
</evidence>